<evidence type="ECO:0000313" key="1">
    <source>
        <dbReference type="EMBL" id="JAD23932.1"/>
    </source>
</evidence>
<name>A0A0A8YMW6_ARUDO</name>
<protein>
    <submittedName>
        <fullName evidence="1">Uncharacterized protein</fullName>
    </submittedName>
</protein>
<organism evidence="1">
    <name type="scientific">Arundo donax</name>
    <name type="common">Giant reed</name>
    <name type="synonym">Donax arundinaceus</name>
    <dbReference type="NCBI Taxonomy" id="35708"/>
    <lineage>
        <taxon>Eukaryota</taxon>
        <taxon>Viridiplantae</taxon>
        <taxon>Streptophyta</taxon>
        <taxon>Embryophyta</taxon>
        <taxon>Tracheophyta</taxon>
        <taxon>Spermatophyta</taxon>
        <taxon>Magnoliopsida</taxon>
        <taxon>Liliopsida</taxon>
        <taxon>Poales</taxon>
        <taxon>Poaceae</taxon>
        <taxon>PACMAD clade</taxon>
        <taxon>Arundinoideae</taxon>
        <taxon>Arundineae</taxon>
        <taxon>Arundo</taxon>
    </lineage>
</organism>
<reference evidence="1" key="1">
    <citation type="submission" date="2014-09" db="EMBL/GenBank/DDBJ databases">
        <authorList>
            <person name="Magalhaes I.L.F."/>
            <person name="Oliveira U."/>
            <person name="Santos F.R."/>
            <person name="Vidigal T.H.D.A."/>
            <person name="Brescovit A.D."/>
            <person name="Santos A.J."/>
        </authorList>
    </citation>
    <scope>NUCLEOTIDE SEQUENCE</scope>
    <source>
        <tissue evidence="1">Shoot tissue taken approximately 20 cm above the soil surface</tissue>
    </source>
</reference>
<dbReference type="EMBL" id="GBRH01273963">
    <property type="protein sequence ID" value="JAD23932.1"/>
    <property type="molecule type" value="Transcribed_RNA"/>
</dbReference>
<reference evidence="1" key="2">
    <citation type="journal article" date="2015" name="Data Brief">
        <title>Shoot transcriptome of the giant reed, Arundo donax.</title>
        <authorList>
            <person name="Barrero R.A."/>
            <person name="Guerrero F.D."/>
            <person name="Moolhuijzen P."/>
            <person name="Goolsby J.A."/>
            <person name="Tidwell J."/>
            <person name="Bellgard S.E."/>
            <person name="Bellgard M.I."/>
        </authorList>
    </citation>
    <scope>NUCLEOTIDE SEQUENCE</scope>
    <source>
        <tissue evidence="1">Shoot tissue taken approximately 20 cm above the soil surface</tissue>
    </source>
</reference>
<accession>A0A0A8YMW6</accession>
<sequence length="31" mass="3375">MKQQPISTLISGFVMGLRCRGGYHGGCINIH</sequence>
<proteinExistence type="predicted"/>
<dbReference type="AlphaFoldDB" id="A0A0A8YMW6"/>